<dbReference type="Proteomes" id="UP000273675">
    <property type="component" value="Unassembled WGS sequence"/>
</dbReference>
<comment type="caution">
    <text evidence="2">The sequence shown here is derived from an EMBL/GenBank/DDBJ whole genome shotgun (WGS) entry which is preliminary data.</text>
</comment>
<reference evidence="2 3" key="1">
    <citation type="submission" date="2018-10" db="EMBL/GenBank/DDBJ databases">
        <title>Genomic Encyclopedia of Type Strains, Phase IV (KMG-IV): sequencing the most valuable type-strain genomes for metagenomic binning, comparative biology and taxonomic classification.</title>
        <authorList>
            <person name="Goeker M."/>
        </authorList>
    </citation>
    <scope>NUCLEOTIDE SEQUENCE [LARGE SCALE GENOMIC DNA]</scope>
    <source>
        <strain evidence="2 3">DSM 4734</strain>
    </source>
</reference>
<keyword evidence="1" id="KW-0472">Membrane</keyword>
<dbReference type="AlphaFoldDB" id="A0A495D1B8"/>
<sequence>MGLFRRAVGKAPWRAFAAWFLACYVAGMVLSAGFWIATMIFDWEVFEVVVTAVIAAPLVGAYLGVLSPR</sequence>
<evidence type="ECO:0000313" key="2">
    <source>
        <dbReference type="EMBL" id="RKQ95304.1"/>
    </source>
</evidence>
<keyword evidence="1" id="KW-0812">Transmembrane</keyword>
<feature type="transmembrane region" description="Helical" evidence="1">
    <location>
        <begin position="12"/>
        <end position="36"/>
    </location>
</feature>
<dbReference type="RefSeq" id="WP_147422719.1">
    <property type="nucleotide sequence ID" value="NZ_RBIM01000007.1"/>
</dbReference>
<organism evidence="2 3">
    <name type="scientific">Maricaulis maris</name>
    <dbReference type="NCBI Taxonomy" id="74318"/>
    <lineage>
        <taxon>Bacteria</taxon>
        <taxon>Pseudomonadati</taxon>
        <taxon>Pseudomonadota</taxon>
        <taxon>Alphaproteobacteria</taxon>
        <taxon>Maricaulales</taxon>
        <taxon>Maricaulaceae</taxon>
        <taxon>Maricaulis</taxon>
    </lineage>
</organism>
<keyword evidence="1" id="KW-1133">Transmembrane helix</keyword>
<accession>A0A495D1B8</accession>
<protein>
    <submittedName>
        <fullName evidence="2">Uncharacterized protein</fullName>
    </submittedName>
</protein>
<evidence type="ECO:0000256" key="1">
    <source>
        <dbReference type="SAM" id="Phobius"/>
    </source>
</evidence>
<dbReference type="EMBL" id="RBIM01000007">
    <property type="protein sequence ID" value="RKQ95304.1"/>
    <property type="molecule type" value="Genomic_DNA"/>
</dbReference>
<gene>
    <name evidence="2" type="ORF">C7435_2994</name>
</gene>
<evidence type="ECO:0000313" key="3">
    <source>
        <dbReference type="Proteomes" id="UP000273675"/>
    </source>
</evidence>
<name>A0A495D1B8_9PROT</name>
<proteinExistence type="predicted"/>
<feature type="transmembrane region" description="Helical" evidence="1">
    <location>
        <begin position="48"/>
        <end position="66"/>
    </location>
</feature>